<proteinExistence type="predicted"/>
<sequence>MLATHTLPPPTFTINEIVSAIKRDEFMAFYQPQIDLHSYELSGIELLARWQHPCHGLLAPPQFFPSIINAGLFNELSHSLIRQALSTQNNLLGQGLDFPLSINLEPSQISDSSFINTMIAQIDQGALSRRPLIIEITEHGSENLQSPCVAKNLAKLEALGWGLSIDDFGTGHSSLTRLCQVSCSELKIDRSFICHMLTDDRYATVVNYIITLARSLGLRVVAEGVETFQQLAYLENIGCRHVQGYLFTAPLSSAHIEEWCVRWSGAALL</sequence>
<dbReference type="SUPFAM" id="SSF141868">
    <property type="entry name" value="EAL domain-like"/>
    <property type="match status" value="1"/>
</dbReference>
<dbReference type="RefSeq" id="WP_077528133.1">
    <property type="nucleotide sequence ID" value="NZ_CP081457.1"/>
</dbReference>
<name>A0AAT9SN74_PSESX</name>
<evidence type="ECO:0000259" key="1">
    <source>
        <dbReference type="PROSITE" id="PS50883"/>
    </source>
</evidence>
<protein>
    <submittedName>
        <fullName evidence="2">EAL domain-containing protein</fullName>
    </submittedName>
</protein>
<dbReference type="PANTHER" id="PTHR33121">
    <property type="entry name" value="CYCLIC DI-GMP PHOSPHODIESTERASE PDEF"/>
    <property type="match status" value="1"/>
</dbReference>
<dbReference type="PANTHER" id="PTHR33121:SF70">
    <property type="entry name" value="SIGNALING PROTEIN YKOW"/>
    <property type="match status" value="1"/>
</dbReference>
<dbReference type="InterPro" id="IPR001633">
    <property type="entry name" value="EAL_dom"/>
</dbReference>
<dbReference type="EMBL" id="CP081457">
    <property type="protein sequence ID" value="UYS83421.1"/>
    <property type="molecule type" value="Genomic_DNA"/>
</dbReference>
<dbReference type="InterPro" id="IPR035919">
    <property type="entry name" value="EAL_sf"/>
</dbReference>
<dbReference type="Pfam" id="PF00563">
    <property type="entry name" value="EAL"/>
    <property type="match status" value="1"/>
</dbReference>
<organism evidence="2">
    <name type="scientific">Pseudomonas syringae pv. actinidifoliorum ICMP 18803</name>
    <dbReference type="NCBI Taxonomy" id="1194400"/>
    <lineage>
        <taxon>Bacteria</taxon>
        <taxon>Pseudomonadati</taxon>
        <taxon>Pseudomonadota</taxon>
        <taxon>Gammaproteobacteria</taxon>
        <taxon>Pseudomonadales</taxon>
        <taxon>Pseudomonadaceae</taxon>
        <taxon>Pseudomonas</taxon>
        <taxon>Pseudomonas syringae</taxon>
    </lineage>
</organism>
<evidence type="ECO:0000313" key="2">
    <source>
        <dbReference type="EMBL" id="UYS83421.1"/>
    </source>
</evidence>
<dbReference type="GO" id="GO:0071111">
    <property type="term" value="F:cyclic-guanylate-specific phosphodiesterase activity"/>
    <property type="evidence" value="ECO:0007669"/>
    <property type="project" value="InterPro"/>
</dbReference>
<dbReference type="AlphaFoldDB" id="A0AAT9SN74"/>
<gene>
    <name evidence="2" type="ORF">A237_012530</name>
</gene>
<reference evidence="2" key="1">
    <citation type="journal article" date="2023" name="PhytoFront">
        <title>The Complete Genome Sequence of Pseudomonas syringae pv. actinidifoliorum ICMP 18803.</title>
        <authorList>
            <person name="Templeton M.D."/>
            <person name="Arshed S."/>
            <person name="Andersen M.T."/>
            <person name="Jayaraman J."/>
        </authorList>
    </citation>
    <scope>NUCLEOTIDE SEQUENCE</scope>
    <source>
        <strain evidence="2">ICMP 18803</strain>
    </source>
</reference>
<accession>A0AAT9SN74</accession>
<dbReference type="SMART" id="SM00052">
    <property type="entry name" value="EAL"/>
    <property type="match status" value="1"/>
</dbReference>
<dbReference type="CDD" id="cd01948">
    <property type="entry name" value="EAL"/>
    <property type="match status" value="1"/>
</dbReference>
<dbReference type="PROSITE" id="PS50883">
    <property type="entry name" value="EAL"/>
    <property type="match status" value="1"/>
</dbReference>
<dbReference type="Gene3D" id="3.20.20.450">
    <property type="entry name" value="EAL domain"/>
    <property type="match status" value="1"/>
</dbReference>
<feature type="domain" description="EAL" evidence="1">
    <location>
        <begin position="10"/>
        <end position="264"/>
    </location>
</feature>
<dbReference type="InterPro" id="IPR050706">
    <property type="entry name" value="Cyclic-di-GMP_PDE-like"/>
</dbReference>